<dbReference type="STRING" id="1296120.A0A1B9GXJ2"/>
<keyword evidence="1" id="KW-0175">Coiled coil</keyword>
<dbReference type="Proteomes" id="UP000092666">
    <property type="component" value="Unassembled WGS sequence"/>
</dbReference>
<feature type="region of interest" description="Disordered" evidence="2">
    <location>
        <begin position="827"/>
        <end position="868"/>
    </location>
</feature>
<feature type="compositionally biased region" description="Low complexity" evidence="2">
    <location>
        <begin position="258"/>
        <end position="267"/>
    </location>
</feature>
<dbReference type="GO" id="GO:0051015">
    <property type="term" value="F:actin filament binding"/>
    <property type="evidence" value="ECO:0007669"/>
    <property type="project" value="TreeGrafter"/>
</dbReference>
<evidence type="ECO:0000256" key="2">
    <source>
        <dbReference type="SAM" id="MobiDB-lite"/>
    </source>
</evidence>
<proteinExistence type="predicted"/>
<feature type="region of interest" description="Disordered" evidence="2">
    <location>
        <begin position="981"/>
        <end position="1067"/>
    </location>
</feature>
<dbReference type="GO" id="GO:0005737">
    <property type="term" value="C:cytoplasm"/>
    <property type="evidence" value="ECO:0007669"/>
    <property type="project" value="TreeGrafter"/>
</dbReference>
<dbReference type="OrthoDB" id="2593174at2759"/>
<protein>
    <submittedName>
        <fullName evidence="3">Uncharacterized protein</fullName>
    </submittedName>
</protein>
<sequence length="1067" mass="118078">MASSMVPSSARMKMKKRVINLVNPADPQEFSYQSLSPETSLNDVSVDKHEEQLQASKDSVPTIQYIEAAQTLNYTPLNGVKGILRPSGTPGSGNGVRFFPKNRFRIITPNQSLFPPSPKPPTSPSNSFFSQLLSVTIPSMSPRKPEPEIEKPDESWEKPGEEGEVSLVASTASADHTTECMDEAQEESELRQDSWNGEPEIHCSPLALPHAAPDGHTSRDASFNGLELPSAEMQLPEDMSNLLSTDFTNADQPSYSMTTTTEQPSTTMIPPREIRCDLSPIREMGEISAEADFWGAPRPGEISTTITTMPAHTTNGDGSNQTIRQSLSPLVDTMSPAGQPSTPTPRSKPFNSSSIFADMSAEQAELTWPLARRVLDDETDSNFASPVRVGVTSSTLATPKATAAAGDVTEFFDCTTMTLSPPDSSVVIRASPNNDLVVPTQALFEAQAAHTSALVAELDIYRDLSKKLQSEVAERDGVLARLNIRALEAEVLHSQVHDLQKQLSTLKSAKQSESETPLSSSSSPPSRSSFAPSLSQKRGTLHDLPSDRTMAAQSEAKELEIRLAKAVSDTEGMAKQLRNARTSEDEIKAELTQVKKEISALEDRERDRLIQAEAKEDEVHTLQAQLEDAHQQLDLLEREQHDHGEERIQLLQEELDNAKRHITDLEANEDELHALRAEVESAHQQLDQLDSKDDELHAIRAELEDAHRLLDERDHVEEEMRILRGELEQTRQQLDEARSQSSAGPLQIELEKAKEKIAELKQHVADLTEVKLADEEEIENLLEEVDRYKGGRKREDDLKSRLTEIERRLEIESLRRQEVERALVQEKEAKQAAEGENGKLKRSLQTTREELVHSRTSAPQPPVPPSSSLKAEVAKLRSESASKDLEILNLQRRKAELKEDREMLNIALDSKQQELELMKRKFAVKGVAGATPLGTSRKANFDDNRTYATPLPASAAGPLKGPSTVTATASRRRSSLALLNHTPFPSVPKTLPPQTPAPGAQNLGTGAGYGRRHGVQLNPSTKMTSRVMRRVGEDKDEGQEHEEQDNENRPPPPDRVDSLRRRERLLA</sequence>
<feature type="coiled-coil region" evidence="1">
    <location>
        <begin position="878"/>
        <end position="921"/>
    </location>
</feature>
<feature type="compositionally biased region" description="Basic and acidic residues" evidence="2">
    <location>
        <begin position="1046"/>
        <end position="1067"/>
    </location>
</feature>
<evidence type="ECO:0000313" key="4">
    <source>
        <dbReference type="Proteomes" id="UP000092666"/>
    </source>
</evidence>
<dbReference type="PANTHER" id="PTHR45615:SF40">
    <property type="entry name" value="MYOSIN HEAVY CHAIN, NON-MUSCLE"/>
    <property type="match status" value="1"/>
</dbReference>
<feature type="region of interest" description="Disordered" evidence="2">
    <location>
        <begin position="249"/>
        <end position="270"/>
    </location>
</feature>
<evidence type="ECO:0000256" key="1">
    <source>
        <dbReference type="SAM" id="Coils"/>
    </source>
</evidence>
<feature type="region of interest" description="Disordered" evidence="2">
    <location>
        <begin position="138"/>
        <end position="223"/>
    </location>
</feature>
<dbReference type="GO" id="GO:0032982">
    <property type="term" value="C:myosin filament"/>
    <property type="evidence" value="ECO:0007669"/>
    <property type="project" value="TreeGrafter"/>
</dbReference>
<reference evidence="4" key="2">
    <citation type="submission" date="2013-12" db="EMBL/GenBank/DDBJ databases">
        <title>Evolution of pathogenesis and genome organization in the Tremellales.</title>
        <authorList>
            <person name="Cuomo C."/>
            <person name="Litvintseva A."/>
            <person name="Heitman J."/>
            <person name="Chen Y."/>
            <person name="Sun S."/>
            <person name="Springer D."/>
            <person name="Dromer F."/>
            <person name="Young S."/>
            <person name="Zeng Q."/>
            <person name="Chapman S."/>
            <person name="Gujja S."/>
            <person name="Saif S."/>
            <person name="Birren B."/>
        </authorList>
    </citation>
    <scope>NUCLEOTIDE SEQUENCE [LARGE SCALE GENOMIC DNA]</scope>
    <source>
        <strain evidence="4">BCC8398</strain>
    </source>
</reference>
<feature type="compositionally biased region" description="Basic and acidic residues" evidence="2">
    <location>
        <begin position="143"/>
        <end position="161"/>
    </location>
</feature>
<feature type="compositionally biased region" description="Low complexity" evidence="2">
    <location>
        <begin position="514"/>
        <end position="535"/>
    </location>
</feature>
<dbReference type="EMBL" id="KI669497">
    <property type="protein sequence ID" value="OCF35757.1"/>
    <property type="molecule type" value="Genomic_DNA"/>
</dbReference>
<feature type="compositionally biased region" description="Polar residues" evidence="2">
    <location>
        <begin position="336"/>
        <end position="353"/>
    </location>
</feature>
<feature type="compositionally biased region" description="Acidic residues" evidence="2">
    <location>
        <begin position="1034"/>
        <end position="1045"/>
    </location>
</feature>
<dbReference type="PANTHER" id="PTHR45615">
    <property type="entry name" value="MYOSIN HEAVY CHAIN, NON-MUSCLE"/>
    <property type="match status" value="1"/>
</dbReference>
<accession>A0A1B9GXJ2</accession>
<reference evidence="3 4" key="1">
    <citation type="submission" date="2013-07" db="EMBL/GenBank/DDBJ databases">
        <title>The Genome Sequence of Cryptococcus heveanensis BCC8398.</title>
        <authorList>
            <consortium name="The Broad Institute Genome Sequencing Platform"/>
            <person name="Cuomo C."/>
            <person name="Litvintseva A."/>
            <person name="Chen Y."/>
            <person name="Heitman J."/>
            <person name="Sun S."/>
            <person name="Springer D."/>
            <person name="Dromer F."/>
            <person name="Young S.K."/>
            <person name="Zeng Q."/>
            <person name="Gargeya S."/>
            <person name="Fitzgerald M."/>
            <person name="Abouelleil A."/>
            <person name="Alvarado L."/>
            <person name="Berlin A.M."/>
            <person name="Chapman S.B."/>
            <person name="Dewar J."/>
            <person name="Goldberg J."/>
            <person name="Griggs A."/>
            <person name="Gujja S."/>
            <person name="Hansen M."/>
            <person name="Howarth C."/>
            <person name="Imamovic A."/>
            <person name="Larimer J."/>
            <person name="McCowan C."/>
            <person name="Murphy C."/>
            <person name="Pearson M."/>
            <person name="Priest M."/>
            <person name="Roberts A."/>
            <person name="Saif S."/>
            <person name="Shea T."/>
            <person name="Sykes S."/>
            <person name="Wortman J."/>
            <person name="Nusbaum C."/>
            <person name="Birren B."/>
        </authorList>
    </citation>
    <scope>NUCLEOTIDE SEQUENCE [LARGE SCALE GENOMIC DNA]</scope>
    <source>
        <strain evidence="3 4">BCC8398</strain>
    </source>
</reference>
<feature type="region of interest" description="Disordered" evidence="2">
    <location>
        <begin position="506"/>
        <end position="545"/>
    </location>
</feature>
<name>A0A1B9GXJ2_9TREE</name>
<dbReference type="GO" id="GO:0016460">
    <property type="term" value="C:myosin II complex"/>
    <property type="evidence" value="ECO:0007669"/>
    <property type="project" value="TreeGrafter"/>
</dbReference>
<gene>
    <name evidence="3" type="ORF">I316_02248</name>
</gene>
<keyword evidence="4" id="KW-1185">Reference proteome</keyword>
<evidence type="ECO:0000313" key="3">
    <source>
        <dbReference type="EMBL" id="OCF35757.1"/>
    </source>
</evidence>
<organism evidence="3 4">
    <name type="scientific">Kwoniella heveanensis BCC8398</name>
    <dbReference type="NCBI Taxonomy" id="1296120"/>
    <lineage>
        <taxon>Eukaryota</taxon>
        <taxon>Fungi</taxon>
        <taxon>Dikarya</taxon>
        <taxon>Basidiomycota</taxon>
        <taxon>Agaricomycotina</taxon>
        <taxon>Tremellomycetes</taxon>
        <taxon>Tremellales</taxon>
        <taxon>Cryptococcaceae</taxon>
        <taxon>Kwoniella</taxon>
    </lineage>
</organism>
<dbReference type="AlphaFoldDB" id="A0A1B9GXJ2"/>
<feature type="region of interest" description="Disordered" evidence="2">
    <location>
        <begin position="331"/>
        <end position="353"/>
    </location>
</feature>
<dbReference type="GO" id="GO:0000146">
    <property type="term" value="F:microfilament motor activity"/>
    <property type="evidence" value="ECO:0007669"/>
    <property type="project" value="TreeGrafter"/>
</dbReference>
<feature type="compositionally biased region" description="Basic and acidic residues" evidence="2">
    <location>
        <begin position="827"/>
        <end position="839"/>
    </location>
</feature>